<evidence type="ECO:0000313" key="2">
    <source>
        <dbReference type="EMBL" id="CAD8088987.1"/>
    </source>
</evidence>
<keyword evidence="3" id="KW-1185">Reference proteome</keyword>
<proteinExistence type="predicted"/>
<keyword evidence="1" id="KW-0472">Membrane</keyword>
<name>A0A8S1N6U8_PARPR</name>
<sequence>MPLYSDSQSSLPRGFVKLGWSQYDNQSPSEHHLHQQRLERKFIGKLNHGSCYKQCSIWYVYIINNEDLTSQSQQYSSSIYITQIIIGSILICFDFIKQNCILFTHYI</sequence>
<dbReference type="Proteomes" id="UP000688137">
    <property type="component" value="Unassembled WGS sequence"/>
</dbReference>
<accession>A0A8S1N6U8</accession>
<evidence type="ECO:0000256" key="1">
    <source>
        <dbReference type="SAM" id="Phobius"/>
    </source>
</evidence>
<keyword evidence="1" id="KW-1133">Transmembrane helix</keyword>
<feature type="transmembrane region" description="Helical" evidence="1">
    <location>
        <begin position="77"/>
        <end position="96"/>
    </location>
</feature>
<dbReference type="EMBL" id="CAJJDM010000085">
    <property type="protein sequence ID" value="CAD8088987.1"/>
    <property type="molecule type" value="Genomic_DNA"/>
</dbReference>
<gene>
    <name evidence="2" type="ORF">PPRIM_AZ9-3.1.T0820174</name>
</gene>
<organism evidence="2 3">
    <name type="scientific">Paramecium primaurelia</name>
    <dbReference type="NCBI Taxonomy" id="5886"/>
    <lineage>
        <taxon>Eukaryota</taxon>
        <taxon>Sar</taxon>
        <taxon>Alveolata</taxon>
        <taxon>Ciliophora</taxon>
        <taxon>Intramacronucleata</taxon>
        <taxon>Oligohymenophorea</taxon>
        <taxon>Peniculida</taxon>
        <taxon>Parameciidae</taxon>
        <taxon>Paramecium</taxon>
    </lineage>
</organism>
<evidence type="ECO:0008006" key="4">
    <source>
        <dbReference type="Google" id="ProtNLM"/>
    </source>
</evidence>
<dbReference type="AlphaFoldDB" id="A0A8S1N6U8"/>
<reference evidence="2" key="1">
    <citation type="submission" date="2021-01" db="EMBL/GenBank/DDBJ databases">
        <authorList>
            <consortium name="Genoscope - CEA"/>
            <person name="William W."/>
        </authorList>
    </citation>
    <scope>NUCLEOTIDE SEQUENCE</scope>
</reference>
<comment type="caution">
    <text evidence="2">The sequence shown here is derived from an EMBL/GenBank/DDBJ whole genome shotgun (WGS) entry which is preliminary data.</text>
</comment>
<keyword evidence="1" id="KW-0812">Transmembrane</keyword>
<protein>
    <recommendedName>
        <fullName evidence="4">Transmembrane protein</fullName>
    </recommendedName>
</protein>
<evidence type="ECO:0000313" key="3">
    <source>
        <dbReference type="Proteomes" id="UP000688137"/>
    </source>
</evidence>